<keyword evidence="3" id="KW-0963">Cytoplasm</keyword>
<dbReference type="AlphaFoldDB" id="W7T6T5"/>
<dbReference type="PROSITE" id="PS51366">
    <property type="entry name" value="MI"/>
    <property type="match status" value="1"/>
</dbReference>
<dbReference type="SUPFAM" id="SSF48371">
    <property type="entry name" value="ARM repeat"/>
    <property type="match status" value="1"/>
</dbReference>
<keyword evidence="7" id="KW-0648">Protein biosynthesis</keyword>
<evidence type="ECO:0000313" key="8">
    <source>
        <dbReference type="Proteomes" id="UP000019335"/>
    </source>
</evidence>
<dbReference type="OrthoDB" id="414546at2759"/>
<evidence type="ECO:0000256" key="1">
    <source>
        <dbReference type="ARBA" id="ARBA00004496"/>
    </source>
</evidence>
<dbReference type="Gene3D" id="1.25.40.180">
    <property type="match status" value="1"/>
</dbReference>
<dbReference type="PANTHER" id="PTHR12626">
    <property type="entry name" value="PROGRAMMED CELL DEATH 4"/>
    <property type="match status" value="1"/>
</dbReference>
<keyword evidence="5" id="KW-0539">Nucleus</keyword>
<dbReference type="InterPro" id="IPR016024">
    <property type="entry name" value="ARM-type_fold"/>
</dbReference>
<name>W7T6T5_9STRA</name>
<gene>
    <name evidence="7" type="ORF">Naga_102031g1</name>
</gene>
<comment type="subcellular location">
    <subcellularLocation>
        <location evidence="1">Cytoplasm</location>
    </subcellularLocation>
</comment>
<comment type="similarity">
    <text evidence="2">Belongs to the PDCD4 family.</text>
</comment>
<evidence type="ECO:0000256" key="4">
    <source>
        <dbReference type="ARBA" id="ARBA00022737"/>
    </source>
</evidence>
<keyword evidence="7" id="KW-0396">Initiation factor</keyword>
<evidence type="ECO:0000256" key="5">
    <source>
        <dbReference type="ARBA" id="ARBA00023242"/>
    </source>
</evidence>
<dbReference type="GO" id="GO:0003743">
    <property type="term" value="F:translation initiation factor activity"/>
    <property type="evidence" value="ECO:0007669"/>
    <property type="project" value="UniProtKB-KW"/>
</dbReference>
<proteinExistence type="inferred from homology"/>
<dbReference type="Pfam" id="PF02847">
    <property type="entry name" value="MA3"/>
    <property type="match status" value="1"/>
</dbReference>
<sequence>MTRSISEMDARLYHYELVKRAISMSLDGRERERELVSRLLSALYPSLLSTADVGKGFERLFEVVDDLQVDVPSAVRDIATFLARAVVDELLPPSFLSDPLVLGLGGEMVEHAKLLLSRDHMGARCVQDEKREGGKGRGLS</sequence>
<dbReference type="EMBL" id="AZIL01002254">
    <property type="protein sequence ID" value="EWM22202.1"/>
    <property type="molecule type" value="Genomic_DNA"/>
</dbReference>
<dbReference type="GO" id="GO:0005737">
    <property type="term" value="C:cytoplasm"/>
    <property type="evidence" value="ECO:0007669"/>
    <property type="project" value="UniProtKB-SubCell"/>
</dbReference>
<dbReference type="Proteomes" id="UP000019335">
    <property type="component" value="Unassembled WGS sequence"/>
</dbReference>
<evidence type="ECO:0000259" key="6">
    <source>
        <dbReference type="PROSITE" id="PS51366"/>
    </source>
</evidence>
<evidence type="ECO:0000256" key="2">
    <source>
        <dbReference type="ARBA" id="ARBA00005497"/>
    </source>
</evidence>
<dbReference type="InterPro" id="IPR003891">
    <property type="entry name" value="Initiation_fac_eIF4g_MI"/>
</dbReference>
<dbReference type="GO" id="GO:0045892">
    <property type="term" value="P:negative regulation of DNA-templated transcription"/>
    <property type="evidence" value="ECO:0007669"/>
    <property type="project" value="InterPro"/>
</dbReference>
<keyword evidence="8" id="KW-1185">Reference proteome</keyword>
<accession>W7T6T5</accession>
<evidence type="ECO:0000313" key="7">
    <source>
        <dbReference type="EMBL" id="EWM22202.1"/>
    </source>
</evidence>
<evidence type="ECO:0000256" key="3">
    <source>
        <dbReference type="ARBA" id="ARBA00022490"/>
    </source>
</evidence>
<feature type="domain" description="MI" evidence="6">
    <location>
        <begin position="1"/>
        <end position="101"/>
    </location>
</feature>
<reference evidence="7 8" key="1">
    <citation type="journal article" date="2014" name="Mol. Plant">
        <title>Chromosome Scale Genome Assembly and Transcriptome Profiling of Nannochloropsis gaditana in Nitrogen Depletion.</title>
        <authorList>
            <person name="Corteggiani Carpinelli E."/>
            <person name="Telatin A."/>
            <person name="Vitulo N."/>
            <person name="Forcato C."/>
            <person name="D'Angelo M."/>
            <person name="Schiavon R."/>
            <person name="Vezzi A."/>
            <person name="Giacometti G.M."/>
            <person name="Morosinotto T."/>
            <person name="Valle G."/>
        </authorList>
    </citation>
    <scope>NUCLEOTIDE SEQUENCE [LARGE SCALE GENOMIC DNA]</scope>
    <source>
        <strain evidence="7 8">B-31</strain>
    </source>
</reference>
<dbReference type="InterPro" id="IPR039778">
    <property type="entry name" value="PDCD4"/>
</dbReference>
<protein>
    <submittedName>
        <fullName evidence="7">Initiation factor eIF-4 gamma, MA3</fullName>
    </submittedName>
</protein>
<dbReference type="SMART" id="SM00544">
    <property type="entry name" value="MA3"/>
    <property type="match status" value="1"/>
</dbReference>
<comment type="caution">
    <text evidence="7">The sequence shown here is derived from an EMBL/GenBank/DDBJ whole genome shotgun (WGS) entry which is preliminary data.</text>
</comment>
<dbReference type="PANTHER" id="PTHR12626:SF0">
    <property type="entry name" value="PROGRAMMED CELL DEATH PROTEIN 4"/>
    <property type="match status" value="1"/>
</dbReference>
<keyword evidence="4" id="KW-0677">Repeat</keyword>
<organism evidence="7 8">
    <name type="scientific">Nannochloropsis gaditana</name>
    <dbReference type="NCBI Taxonomy" id="72520"/>
    <lineage>
        <taxon>Eukaryota</taxon>
        <taxon>Sar</taxon>
        <taxon>Stramenopiles</taxon>
        <taxon>Ochrophyta</taxon>
        <taxon>Eustigmatophyceae</taxon>
        <taxon>Eustigmatales</taxon>
        <taxon>Monodopsidaceae</taxon>
        <taxon>Nannochloropsis</taxon>
    </lineage>
</organism>